<dbReference type="InterPro" id="IPR042081">
    <property type="entry name" value="RNA_2'-PTrans_C"/>
</dbReference>
<dbReference type="InterPro" id="IPR022928">
    <property type="entry name" value="RNA_2'-PTrans_KptA"/>
</dbReference>
<dbReference type="GO" id="GO:0000215">
    <property type="term" value="F:tRNA 2'-phosphotransferase activity"/>
    <property type="evidence" value="ECO:0007669"/>
    <property type="project" value="TreeGrafter"/>
</dbReference>
<dbReference type="Pfam" id="PF01885">
    <property type="entry name" value="PTS_2-RNA"/>
    <property type="match status" value="1"/>
</dbReference>
<gene>
    <name evidence="5" type="primary">kptA</name>
    <name evidence="6" type="ORF">ALO_06468</name>
</gene>
<dbReference type="Gene3D" id="3.20.170.30">
    <property type="match status" value="1"/>
</dbReference>
<dbReference type="PANTHER" id="PTHR12684">
    <property type="entry name" value="PUTATIVE PHOSPHOTRANSFERASE"/>
    <property type="match status" value="1"/>
</dbReference>
<dbReference type="eggNOG" id="COG1859">
    <property type="taxonomic scope" value="Bacteria"/>
</dbReference>
<dbReference type="EMBL" id="AFGF01000050">
    <property type="protein sequence ID" value="EGO64683.1"/>
    <property type="molecule type" value="Genomic_DNA"/>
</dbReference>
<comment type="similarity">
    <text evidence="1 5">Belongs to the KptA/TPT1 family.</text>
</comment>
<keyword evidence="2 5" id="KW-0808">Transferase</keyword>
<sequence>MDYIKLSKTMSYALRHAPWEYELEMDEGGWVSIIQLLHSLQEEQKWSDVKAENIYYVAKTSDKGRFEIADSKIRALYGHSIPLRIIKAPGEPPQLLYHGTSRQEADAIMANGLEPRGRQYVHMAVDPKMALQVGKRRDNKPVLLTIKAREARQDGVAFYKGNDLVWLAEFVVAKYIDIEEKN</sequence>
<evidence type="ECO:0000313" key="7">
    <source>
        <dbReference type="Proteomes" id="UP000003240"/>
    </source>
</evidence>
<dbReference type="HAMAP" id="MF_00299">
    <property type="entry name" value="KptA"/>
    <property type="match status" value="1"/>
</dbReference>
<dbReference type="STRING" id="1009370.ALO_06468"/>
<dbReference type="GO" id="GO:0006388">
    <property type="term" value="P:tRNA splicing, via endonucleolytic cleavage and ligation"/>
    <property type="evidence" value="ECO:0007669"/>
    <property type="project" value="UniProtKB-UniRule"/>
</dbReference>
<dbReference type="Gene3D" id="1.10.10.970">
    <property type="entry name" value="RNA 2'-phosphotransferase, Tpt1/KptA family, N-terminal domain"/>
    <property type="match status" value="1"/>
</dbReference>
<protein>
    <recommendedName>
        <fullName evidence="5">Probable RNA 2'-phosphotransferase</fullName>
        <ecNumber evidence="5">2.7.1.-</ecNumber>
    </recommendedName>
</protein>
<dbReference type="OrthoDB" id="4537997at2"/>
<evidence type="ECO:0000313" key="6">
    <source>
        <dbReference type="EMBL" id="EGO64683.1"/>
    </source>
</evidence>
<name>F7NGV2_9FIRM</name>
<keyword evidence="3 5" id="KW-0520">NAD</keyword>
<reference evidence="6 7" key="1">
    <citation type="journal article" date="2011" name="EMBO J.">
        <title>Structural diversity of bacterial flagellar motors.</title>
        <authorList>
            <person name="Chen S."/>
            <person name="Beeby M."/>
            <person name="Murphy G.E."/>
            <person name="Leadbetter J.R."/>
            <person name="Hendrixson D.R."/>
            <person name="Briegel A."/>
            <person name="Li Z."/>
            <person name="Shi J."/>
            <person name="Tocheva E.I."/>
            <person name="Muller A."/>
            <person name="Dobro M.J."/>
            <person name="Jensen G.J."/>
        </authorList>
    </citation>
    <scope>NUCLEOTIDE SEQUENCE [LARGE SCALE GENOMIC DNA]</scope>
    <source>
        <strain evidence="6 7">DSM 6540</strain>
    </source>
</reference>
<evidence type="ECO:0000256" key="1">
    <source>
        <dbReference type="ARBA" id="ARBA00009836"/>
    </source>
</evidence>
<dbReference type="EC" id="2.7.1.-" evidence="5"/>
<proteinExistence type="inferred from homology"/>
<dbReference type="InterPro" id="IPR002745">
    <property type="entry name" value="Ptrans_KptA/Tpt1"/>
</dbReference>
<dbReference type="GO" id="GO:0003950">
    <property type="term" value="F:NAD+ poly-ADP-ribosyltransferase activity"/>
    <property type="evidence" value="ECO:0007669"/>
    <property type="project" value="InterPro"/>
</dbReference>
<dbReference type="RefSeq" id="WP_004093971.1">
    <property type="nucleotide sequence ID" value="NZ_AFGF01000050.1"/>
</dbReference>
<accession>F7NGV2</accession>
<dbReference type="InterPro" id="IPR042080">
    <property type="entry name" value="RNA_2'-PTrans_N"/>
</dbReference>
<dbReference type="Proteomes" id="UP000003240">
    <property type="component" value="Unassembled WGS sequence"/>
</dbReference>
<dbReference type="PANTHER" id="PTHR12684:SF2">
    <property type="entry name" value="TRNA 2'-PHOSPHOTRANSFERASE 1"/>
    <property type="match status" value="1"/>
</dbReference>
<dbReference type="SUPFAM" id="SSF56399">
    <property type="entry name" value="ADP-ribosylation"/>
    <property type="match status" value="1"/>
</dbReference>
<evidence type="ECO:0000256" key="2">
    <source>
        <dbReference type="ARBA" id="ARBA00022679"/>
    </source>
</evidence>
<evidence type="ECO:0000256" key="3">
    <source>
        <dbReference type="ARBA" id="ARBA00023027"/>
    </source>
</evidence>
<evidence type="ECO:0000256" key="4">
    <source>
        <dbReference type="ARBA" id="ARBA00025212"/>
    </source>
</evidence>
<organism evidence="6 7">
    <name type="scientific">Acetonema longum DSM 6540</name>
    <dbReference type="NCBI Taxonomy" id="1009370"/>
    <lineage>
        <taxon>Bacteria</taxon>
        <taxon>Bacillati</taxon>
        <taxon>Bacillota</taxon>
        <taxon>Negativicutes</taxon>
        <taxon>Acetonemataceae</taxon>
        <taxon>Acetonema</taxon>
    </lineage>
</organism>
<comment type="function">
    <text evidence="4 5">Removes the 2'-phosphate from RNA via an intermediate in which the phosphate is ADP-ribosylated by NAD followed by a presumed transesterification to release the RNA and generate ADP-ribose 1''-2''-cyclic phosphate (APPR&gt;P). May function as an ADP-ribosylase.</text>
</comment>
<evidence type="ECO:0000256" key="5">
    <source>
        <dbReference type="HAMAP-Rule" id="MF_00299"/>
    </source>
</evidence>
<keyword evidence="7" id="KW-1185">Reference proteome</keyword>
<dbReference type="AlphaFoldDB" id="F7NGV2"/>
<comment type="caution">
    <text evidence="6">The sequence shown here is derived from an EMBL/GenBank/DDBJ whole genome shotgun (WGS) entry which is preliminary data.</text>
</comment>